<dbReference type="Pfam" id="PF23748">
    <property type="entry name" value="Beta-prop_LRRK2"/>
    <property type="match status" value="1"/>
</dbReference>
<protein>
    <recommendedName>
        <fullName evidence="8">TBC1 domain family member 2B</fullName>
    </recommendedName>
</protein>
<dbReference type="SUPFAM" id="SSF47923">
    <property type="entry name" value="Ypt/Rab-GAP domain of gyp1p"/>
    <property type="match status" value="2"/>
</dbReference>
<feature type="domain" description="PH" evidence="4">
    <location>
        <begin position="1"/>
        <end position="102"/>
    </location>
</feature>
<dbReference type="PROSITE" id="PS50086">
    <property type="entry name" value="TBC_RABGAP"/>
    <property type="match status" value="1"/>
</dbReference>
<dbReference type="InterPro" id="IPR036322">
    <property type="entry name" value="WD40_repeat_dom_sf"/>
</dbReference>
<dbReference type="PROSITE" id="PS50003">
    <property type="entry name" value="PH_DOMAIN"/>
    <property type="match status" value="1"/>
</dbReference>
<feature type="coiled-coil region" evidence="2">
    <location>
        <begin position="203"/>
        <end position="230"/>
    </location>
</feature>
<accession>A0ABP0GUK2</accession>
<sequence length="1174" mass="132788">MMKGWMKYRQKGGLVGRITGLREHRYWFVLTDDCDLNGFKDEASSELGKPEITFNTQNSAITISQDTQNQFEIISDRQSLAFVVDTSDDTLSWVSAIQQLRSIKQGVSPAPSKILKTKVISPPTTTLKPRSASIGSGNTSNNNVSTSESESLNGQLNFDDPLAISTTPLSSGLPEFEWDNEINSATGSSASPFSTTHDESSALFQLSHELADAKAELARCQLRITSYQEVLASRDRQLFEMQDELLGNNKSIVTSEAYQNMEEQVKSYRDQNALLNEEVLKLHQMCNRTRLQAKEQQKKSEKLASDLRKFQRDYVSLLSHCVYRPLVEPDEGARFTVPEREHHITTLKNLVRQMKTTNDRVLGCSIPTLGKVEHVDVFGFVHAFPNEALQVEYIAHHLQDAFDVLADSNVDNQNNLKKWKAFISDNSEQFEISPQFRKLVLRGIPAQYRAYMWQKLITYYIGDKKHAAGEGYFDQLFDQQDAKKDNKTFTKMIKQIVMDVPRTMPNNRDFSATDSIHRDRLQRVLTAFCIHADSDIGYCQGFNFLAGGGLLFLEEEDVFWFLVAVTEKIFPPDYYRNGLAGLLADQYVLQQILSQTAPKLMEHLMRFSDVDLAAVTTGWFLGLFFDCLPFQVLLRTWDCFLAFGHEAVFRISCIILKLFEPRLLELHDSSHLLHAVKNIPRLCSDPLYLINEAFNAPFPPWEEIEELRAQYEEEFSRKHQEKLRQRQYYDKSVELCEDVLSANYAGDKLNFECGAVGEKILLSASCRLTQNSQIYEVVSDQIKALSLPITSRVMCVHAVANDVVLVGLISGQLQAYSVHSSSICWSMSLSDVVLSITTHGDMVYVGTADGKLHILQEGEISSNKVGMRKPKLKDSIELSKRPTTAVCLIESENCLWVASGPAIYIVNLETYETDGFFLISSRLEQVSMMLPNSNHVWIATKDSSVIQLHDCTMYSKPPLLVYDIERDLPLPPLYPMMPDEPNPDASPSKRVSAMVLTNNHTLWIGNYEGELKFYDLKPEVVKVKGADEEQHEEGKETSLEHEESSKLTLSLIDCRKISERPVRCLLKYNSQVVSCSGYYGDEGSVRVWTLDRDFINADVVASGTSSGELLEDSASLDSSSKSVDSAHADSRRSEGMATDTWRVMKKTANSTIKLYRDRKPNLRKFMNMLGNNQN</sequence>
<dbReference type="SMART" id="SM00164">
    <property type="entry name" value="TBC"/>
    <property type="match status" value="1"/>
</dbReference>
<name>A0ABP0GUK2_CLALP</name>
<feature type="domain" description="Rab-GAP TBC" evidence="5">
    <location>
        <begin position="443"/>
        <end position="644"/>
    </location>
</feature>
<organism evidence="6 7">
    <name type="scientific">Clavelina lepadiformis</name>
    <name type="common">Light-bulb sea squirt</name>
    <name type="synonym">Ascidia lepadiformis</name>
    <dbReference type="NCBI Taxonomy" id="159417"/>
    <lineage>
        <taxon>Eukaryota</taxon>
        <taxon>Metazoa</taxon>
        <taxon>Chordata</taxon>
        <taxon>Tunicata</taxon>
        <taxon>Ascidiacea</taxon>
        <taxon>Aplousobranchia</taxon>
        <taxon>Clavelinidae</taxon>
        <taxon>Clavelina</taxon>
    </lineage>
</organism>
<dbReference type="InterPro" id="IPR035969">
    <property type="entry name" value="Rab-GAP_TBC_sf"/>
</dbReference>
<dbReference type="Gene3D" id="1.10.472.80">
    <property type="entry name" value="Ypt/Rab-GAP domain of gyp1p, domain 3"/>
    <property type="match status" value="1"/>
</dbReference>
<keyword evidence="2" id="KW-0175">Coiled coil</keyword>
<dbReference type="PANTHER" id="PTHR47219:SF20">
    <property type="entry name" value="TBC1 DOMAIN FAMILY MEMBER 2B"/>
    <property type="match status" value="1"/>
</dbReference>
<reference evidence="6 7" key="1">
    <citation type="submission" date="2024-02" db="EMBL/GenBank/DDBJ databases">
        <authorList>
            <person name="Daric V."/>
            <person name="Darras S."/>
        </authorList>
    </citation>
    <scope>NUCLEOTIDE SEQUENCE [LARGE SCALE GENOMIC DNA]</scope>
</reference>
<dbReference type="InterPro" id="IPR001849">
    <property type="entry name" value="PH_domain"/>
</dbReference>
<feature type="coiled-coil region" evidence="2">
    <location>
        <begin position="258"/>
        <end position="313"/>
    </location>
</feature>
<dbReference type="Gene3D" id="1.10.8.270">
    <property type="entry name" value="putative rabgap domain of human tbc1 domain family member 14 like domains"/>
    <property type="match status" value="1"/>
</dbReference>
<evidence type="ECO:0000259" key="4">
    <source>
        <dbReference type="PROSITE" id="PS50003"/>
    </source>
</evidence>
<dbReference type="InterPro" id="IPR015943">
    <property type="entry name" value="WD40/YVTN_repeat-like_dom_sf"/>
</dbReference>
<dbReference type="InterPro" id="IPR056602">
    <property type="entry name" value="Beta-prop_LRRK2"/>
</dbReference>
<keyword evidence="7" id="KW-1185">Reference proteome</keyword>
<evidence type="ECO:0000313" key="6">
    <source>
        <dbReference type="EMBL" id="CAK8694474.1"/>
    </source>
</evidence>
<dbReference type="Pfam" id="PF00566">
    <property type="entry name" value="RabGAP-TBC"/>
    <property type="match status" value="1"/>
</dbReference>
<feature type="region of interest" description="Disordered" evidence="3">
    <location>
        <begin position="1110"/>
        <end position="1139"/>
    </location>
</feature>
<dbReference type="SUPFAM" id="SSF50729">
    <property type="entry name" value="PH domain-like"/>
    <property type="match status" value="1"/>
</dbReference>
<comment type="caution">
    <text evidence="6">The sequence shown here is derived from an EMBL/GenBank/DDBJ whole genome shotgun (WGS) entry which is preliminary data.</text>
</comment>
<dbReference type="InterPro" id="IPR050302">
    <property type="entry name" value="Rab_GAP_TBC_domain"/>
</dbReference>
<dbReference type="Gene3D" id="2.30.29.30">
    <property type="entry name" value="Pleckstrin-homology domain (PH domain)/Phosphotyrosine-binding domain (PTB)"/>
    <property type="match status" value="1"/>
</dbReference>
<evidence type="ECO:0000313" key="7">
    <source>
        <dbReference type="Proteomes" id="UP001642483"/>
    </source>
</evidence>
<evidence type="ECO:0000256" key="2">
    <source>
        <dbReference type="SAM" id="Coils"/>
    </source>
</evidence>
<feature type="compositionally biased region" description="Low complexity" evidence="3">
    <location>
        <begin position="131"/>
        <end position="152"/>
    </location>
</feature>
<dbReference type="SMART" id="SM00233">
    <property type="entry name" value="PH"/>
    <property type="match status" value="1"/>
</dbReference>
<dbReference type="InterPro" id="IPR011993">
    <property type="entry name" value="PH-like_dom_sf"/>
</dbReference>
<feature type="compositionally biased region" description="Low complexity" evidence="3">
    <location>
        <begin position="1110"/>
        <end position="1123"/>
    </location>
</feature>
<feature type="compositionally biased region" description="Basic and acidic residues" evidence="3">
    <location>
        <begin position="1124"/>
        <end position="1134"/>
    </location>
</feature>
<evidence type="ECO:0000256" key="3">
    <source>
        <dbReference type="SAM" id="MobiDB-lite"/>
    </source>
</evidence>
<dbReference type="InterPro" id="IPR000195">
    <property type="entry name" value="Rab-GAP-TBC_dom"/>
</dbReference>
<proteinExistence type="predicted"/>
<evidence type="ECO:0000256" key="1">
    <source>
        <dbReference type="ARBA" id="ARBA00004300"/>
    </source>
</evidence>
<evidence type="ECO:0000259" key="5">
    <source>
        <dbReference type="PROSITE" id="PS50086"/>
    </source>
</evidence>
<comment type="subcellular location">
    <subcellularLocation>
        <location evidence="1">Cytoplasm</location>
        <location evidence="1">Cytoskeleton</location>
        <location evidence="1">Microtubule organizing center</location>
        <location evidence="1">Centrosome</location>
    </subcellularLocation>
</comment>
<dbReference type="Gene3D" id="2.130.10.10">
    <property type="entry name" value="YVTN repeat-like/Quinoprotein amine dehydrogenase"/>
    <property type="match status" value="1"/>
</dbReference>
<feature type="region of interest" description="Disordered" evidence="3">
    <location>
        <begin position="123"/>
        <end position="152"/>
    </location>
</feature>
<gene>
    <name evidence="6" type="ORF">CVLEPA_LOCUS27841</name>
</gene>
<dbReference type="SUPFAM" id="SSF50978">
    <property type="entry name" value="WD40 repeat-like"/>
    <property type="match status" value="1"/>
</dbReference>
<dbReference type="Pfam" id="PF00169">
    <property type="entry name" value="PH"/>
    <property type="match status" value="1"/>
</dbReference>
<dbReference type="PANTHER" id="PTHR47219">
    <property type="entry name" value="RAB GTPASE-ACTIVATING PROTEIN 1-LIKE"/>
    <property type="match status" value="1"/>
</dbReference>
<dbReference type="EMBL" id="CAWYQH010000141">
    <property type="protein sequence ID" value="CAK8694474.1"/>
    <property type="molecule type" value="Genomic_DNA"/>
</dbReference>
<dbReference type="Proteomes" id="UP001642483">
    <property type="component" value="Unassembled WGS sequence"/>
</dbReference>
<dbReference type="Gene3D" id="1.10.287.1490">
    <property type="match status" value="1"/>
</dbReference>
<evidence type="ECO:0008006" key="8">
    <source>
        <dbReference type="Google" id="ProtNLM"/>
    </source>
</evidence>